<dbReference type="Gramene" id="OPUNC10G01060.1">
    <property type="protein sequence ID" value="OPUNC10G01060.1"/>
    <property type="gene ID" value="OPUNC10G01060"/>
</dbReference>
<dbReference type="Proteomes" id="UP000026962">
    <property type="component" value="Chromosome 10"/>
</dbReference>
<sequence>MALEIILRLDIAQEGRALSTSEINLRRQLKSRVMGLAVIERARKRQASRITNLRAGDAKTKYFHLKVNGQRRKNFIQRLKDGQLWKTRHEDKEVIIRNHFQAIMASPSQRSIDF</sequence>
<evidence type="ECO:0000313" key="1">
    <source>
        <dbReference type="EnsemblPlants" id="OPUNC10G01060.1"/>
    </source>
</evidence>
<dbReference type="eggNOG" id="ENOG502R400">
    <property type="taxonomic scope" value="Eukaryota"/>
</dbReference>
<name>A0A0E0M570_ORYPU</name>
<protein>
    <submittedName>
        <fullName evidence="1">Uncharacterized protein</fullName>
    </submittedName>
</protein>
<dbReference type="AlphaFoldDB" id="A0A0E0M570"/>
<organism evidence="1">
    <name type="scientific">Oryza punctata</name>
    <name type="common">Red rice</name>
    <dbReference type="NCBI Taxonomy" id="4537"/>
    <lineage>
        <taxon>Eukaryota</taxon>
        <taxon>Viridiplantae</taxon>
        <taxon>Streptophyta</taxon>
        <taxon>Embryophyta</taxon>
        <taxon>Tracheophyta</taxon>
        <taxon>Spermatophyta</taxon>
        <taxon>Magnoliopsida</taxon>
        <taxon>Liliopsida</taxon>
        <taxon>Poales</taxon>
        <taxon>Poaceae</taxon>
        <taxon>BOP clade</taxon>
        <taxon>Oryzoideae</taxon>
        <taxon>Oryzeae</taxon>
        <taxon>Oryzinae</taxon>
        <taxon>Oryza</taxon>
    </lineage>
</organism>
<keyword evidence="2" id="KW-1185">Reference proteome</keyword>
<dbReference type="EnsemblPlants" id="OPUNC10G01060.1">
    <property type="protein sequence ID" value="OPUNC10G01060.1"/>
    <property type="gene ID" value="OPUNC10G01060"/>
</dbReference>
<reference evidence="1" key="1">
    <citation type="submission" date="2015-04" db="UniProtKB">
        <authorList>
            <consortium name="EnsemblPlants"/>
        </authorList>
    </citation>
    <scope>IDENTIFICATION</scope>
</reference>
<dbReference type="OMA" id="WKTRHED"/>
<dbReference type="STRING" id="4537.A0A0E0M570"/>
<reference evidence="1" key="2">
    <citation type="submission" date="2018-05" db="EMBL/GenBank/DDBJ databases">
        <title>OpunRS2 (Oryza punctata Reference Sequence Version 2).</title>
        <authorList>
            <person name="Zhang J."/>
            <person name="Kudrna D."/>
            <person name="Lee S."/>
            <person name="Talag J."/>
            <person name="Welchert J."/>
            <person name="Wing R.A."/>
        </authorList>
    </citation>
    <scope>NUCLEOTIDE SEQUENCE [LARGE SCALE GENOMIC DNA]</scope>
</reference>
<evidence type="ECO:0000313" key="2">
    <source>
        <dbReference type="Proteomes" id="UP000026962"/>
    </source>
</evidence>
<proteinExistence type="predicted"/>
<accession>A0A0E0M570</accession>
<dbReference type="HOGENOM" id="CLU_2125108_0_0_1"/>